<gene>
    <name evidence="3" type="ORF">TDUB1175_LOCUS13807</name>
</gene>
<feature type="chain" id="PRO_5031153673" evidence="2">
    <location>
        <begin position="22"/>
        <end position="339"/>
    </location>
</feature>
<proteinExistence type="predicted"/>
<evidence type="ECO:0000256" key="1">
    <source>
        <dbReference type="SAM" id="Phobius"/>
    </source>
</evidence>
<evidence type="ECO:0000256" key="2">
    <source>
        <dbReference type="SAM" id="SignalP"/>
    </source>
</evidence>
<feature type="transmembrane region" description="Helical" evidence="1">
    <location>
        <begin position="246"/>
        <end position="263"/>
    </location>
</feature>
<feature type="signal peptide" evidence="2">
    <location>
        <begin position="1"/>
        <end position="21"/>
    </location>
</feature>
<organism evidence="3">
    <name type="scientific">Pseudictyota dubia</name>
    <dbReference type="NCBI Taxonomy" id="2749911"/>
    <lineage>
        <taxon>Eukaryota</taxon>
        <taxon>Sar</taxon>
        <taxon>Stramenopiles</taxon>
        <taxon>Ochrophyta</taxon>
        <taxon>Bacillariophyta</taxon>
        <taxon>Mediophyceae</taxon>
        <taxon>Biddulphiophycidae</taxon>
        <taxon>Eupodiscales</taxon>
        <taxon>Odontellaceae</taxon>
        <taxon>Pseudictyota</taxon>
    </lineage>
</organism>
<sequence length="339" mass="36484">MMKLVIAKVFLACSLITCCVAFTPAFSPNIRVTGLCDTKSFALCQFRDPAIRYDLVGYASSKKGLNGEPIHKRISNDFQDGAADARVSPVVGAIASLPTKLARSGTLAKGLLLSSLSGAGLAFRQSWWCFPMSLALFPVYCLAVHGTHATTPSWWPMERLDGIAAQPSAALLIGGFLLSNLSYLISGLYLTGAISQRRRQGGEAKIGIGAGLSSQPLLGGLVLACGLVSLVYHTVQAIGPHHAVEALFYVDHGIAISSFFYFLAQCGLPSRKTLLIGTAGITLLAIPAGEAYAFLHSIWHFLSAGATVSWANDRVERRKQFIRSARRERKRQRRAGIYP</sequence>
<keyword evidence="1" id="KW-0812">Transmembrane</keyword>
<reference evidence="3" key="1">
    <citation type="submission" date="2021-01" db="EMBL/GenBank/DDBJ databases">
        <authorList>
            <person name="Corre E."/>
            <person name="Pelletier E."/>
            <person name="Niang G."/>
            <person name="Scheremetjew M."/>
            <person name="Finn R."/>
            <person name="Kale V."/>
            <person name="Holt S."/>
            <person name="Cochrane G."/>
            <person name="Meng A."/>
            <person name="Brown T."/>
            <person name="Cohen L."/>
        </authorList>
    </citation>
    <scope>NUCLEOTIDE SEQUENCE</scope>
    <source>
        <strain evidence="3">CCMP147</strain>
    </source>
</reference>
<feature type="transmembrane region" description="Helical" evidence="1">
    <location>
        <begin position="275"/>
        <end position="295"/>
    </location>
</feature>
<keyword evidence="1" id="KW-1133">Transmembrane helix</keyword>
<keyword evidence="1" id="KW-0472">Membrane</keyword>
<name>A0A7R9Z9W5_9STRA</name>
<feature type="transmembrane region" description="Helical" evidence="1">
    <location>
        <begin position="216"/>
        <end position="234"/>
    </location>
</feature>
<dbReference type="AlphaFoldDB" id="A0A7R9Z9W5"/>
<dbReference type="EMBL" id="HBED01027796">
    <property type="protein sequence ID" value="CAD8315018.1"/>
    <property type="molecule type" value="Transcribed_RNA"/>
</dbReference>
<feature type="transmembrane region" description="Helical" evidence="1">
    <location>
        <begin position="130"/>
        <end position="149"/>
    </location>
</feature>
<protein>
    <submittedName>
        <fullName evidence="3">Uncharacterized protein</fullName>
    </submittedName>
</protein>
<feature type="transmembrane region" description="Helical" evidence="1">
    <location>
        <begin position="169"/>
        <end position="195"/>
    </location>
</feature>
<keyword evidence="2" id="KW-0732">Signal</keyword>
<accession>A0A7R9Z9W5</accession>
<evidence type="ECO:0000313" key="3">
    <source>
        <dbReference type="EMBL" id="CAD8315018.1"/>
    </source>
</evidence>